<dbReference type="EMBL" id="WMBE01000002">
    <property type="protein sequence ID" value="MDG0866626.1"/>
    <property type="molecule type" value="Genomic_DNA"/>
</dbReference>
<gene>
    <name evidence="2" type="ORF">GKO46_05990</name>
    <name evidence="3" type="ORF">GKO48_14235</name>
</gene>
<protein>
    <submittedName>
        <fullName evidence="3">Uncharacterized protein</fullName>
    </submittedName>
</protein>
<organism evidence="3 4">
    <name type="scientific">Candidatus Lucifugimonas marina</name>
    <dbReference type="NCBI Taxonomy" id="3038979"/>
    <lineage>
        <taxon>Bacteria</taxon>
        <taxon>Bacillati</taxon>
        <taxon>Chloroflexota</taxon>
        <taxon>Dehalococcoidia</taxon>
        <taxon>SAR202 cluster</taxon>
        <taxon>Candidatus Lucifugimonadales</taxon>
        <taxon>Candidatus Lucifugimonadaceae</taxon>
        <taxon>Candidatus Lucifugimonas</taxon>
    </lineage>
</organism>
<proteinExistence type="predicted"/>
<evidence type="ECO:0000313" key="2">
    <source>
        <dbReference type="EMBL" id="MDG0866626.1"/>
    </source>
</evidence>
<evidence type="ECO:0000313" key="5">
    <source>
        <dbReference type="Proteomes" id="UP001321249"/>
    </source>
</evidence>
<reference evidence="4" key="3">
    <citation type="submission" date="2023-06" db="EMBL/GenBank/DDBJ databases">
        <title>Pangenomics reveal diversification of enzyme families and niche specialization in globally abundant SAR202 bacteria.</title>
        <authorList>
            <person name="Saw J.H.W."/>
        </authorList>
    </citation>
    <scope>NUCLEOTIDE SEQUENCE [LARGE SCALE GENOMIC DNA]</scope>
    <source>
        <strain evidence="4">JH1073</strain>
    </source>
</reference>
<reference evidence="3" key="2">
    <citation type="journal article" date="2023" name="Nat. Commun.">
        <title>Cultivation of marine bacteria of the SAR202 clade.</title>
        <authorList>
            <person name="Lim Y."/>
            <person name="Seo J.H."/>
            <person name="Giovannoni S.J."/>
            <person name="Kang I."/>
            <person name="Cho J.C."/>
        </authorList>
    </citation>
    <scope>NUCLEOTIDE SEQUENCE</scope>
    <source>
        <strain evidence="3">JH1073</strain>
    </source>
</reference>
<dbReference type="Proteomes" id="UP001219901">
    <property type="component" value="Chromosome"/>
</dbReference>
<dbReference type="EMBL" id="CP046147">
    <property type="protein sequence ID" value="WFG40712.1"/>
    <property type="molecule type" value="Genomic_DNA"/>
</dbReference>
<keyword evidence="1" id="KW-0812">Transmembrane</keyword>
<keyword evidence="1" id="KW-0472">Membrane</keyword>
<evidence type="ECO:0000313" key="3">
    <source>
        <dbReference type="EMBL" id="WFG40712.1"/>
    </source>
</evidence>
<evidence type="ECO:0000256" key="1">
    <source>
        <dbReference type="SAM" id="Phobius"/>
    </source>
</evidence>
<dbReference type="RefSeq" id="WP_342824202.1">
    <property type="nucleotide sequence ID" value="NZ_CP046146.1"/>
</dbReference>
<keyword evidence="4" id="KW-1185">Reference proteome</keyword>
<feature type="transmembrane region" description="Helical" evidence="1">
    <location>
        <begin position="29"/>
        <end position="47"/>
    </location>
</feature>
<evidence type="ECO:0000313" key="4">
    <source>
        <dbReference type="Proteomes" id="UP001219901"/>
    </source>
</evidence>
<keyword evidence="1" id="KW-1133">Transmembrane helix</keyword>
<reference evidence="4 5" key="1">
    <citation type="submission" date="2019-11" db="EMBL/GenBank/DDBJ databases">
        <authorList>
            <person name="Cho J.-C."/>
        </authorList>
    </citation>
    <scope>NUCLEOTIDE SEQUENCE [LARGE SCALE GENOMIC DNA]</scope>
    <source>
        <strain evidence="3 4">JH1073</strain>
        <strain evidence="2 5">JH702</strain>
    </source>
</reference>
<sequence>MNEEPGRLRPRPNIVSAQRLSFRKRYEAVGYWALLAVALLLIIWFLTASASDRSESKDIEATIIATLFVPETATAEAEATAGIDP</sequence>
<accession>A0AAJ5ZLA9</accession>
<dbReference type="AlphaFoldDB" id="A0AAJ5ZLA9"/>
<name>A0AAJ5ZLA9_9CHLR</name>
<dbReference type="Proteomes" id="UP001321249">
    <property type="component" value="Unassembled WGS sequence"/>
</dbReference>